<comment type="caution">
    <text evidence="1">The sequence shown here is derived from an EMBL/GenBank/DDBJ whole genome shotgun (WGS) entry which is preliminary data.</text>
</comment>
<proteinExistence type="predicted"/>
<evidence type="ECO:0000313" key="1">
    <source>
        <dbReference type="EMBL" id="KAK0152209.1"/>
    </source>
</evidence>
<reference evidence="1" key="1">
    <citation type="journal article" date="2023" name="Front. Mar. Sci.">
        <title>A new Merluccius polli reference genome to investigate the effects of global change in West African waters.</title>
        <authorList>
            <person name="Mateo J.L."/>
            <person name="Blanco-Fernandez C."/>
            <person name="Garcia-Vazquez E."/>
            <person name="Machado-Schiaffino G."/>
        </authorList>
    </citation>
    <scope>NUCLEOTIDE SEQUENCE</scope>
    <source>
        <strain evidence="1">C29</strain>
        <tissue evidence="1">Fin</tissue>
    </source>
</reference>
<sequence>MTTVEDSEKTQVLNQELPAFLEKMPLRKNSKSFHFHIHIHVNHQGGKRYRESAGFAMSTVIGLSSSGKRVGNALSRHIQQRSGFPVMSNPFAWGVEIKTRGTAGQKVDLFASQSSTHCRMVEEDALADAWPSFHGFPLVPLIMPPIHRVLQGEPQTAVDPNWPGRVWFPLLYPLNGIPWCLPERLDLLSKMEGSIWHPNPSRLLVLYANRLEAGLAAIKVHLAAILASHMKLDGKTIGSHGMRGVQPLRPPRLRTIPSWDLTLVLGILSQPPFEPICSLKWLKLPSF</sequence>
<accession>A0AA47N5G2</accession>
<evidence type="ECO:0000313" key="2">
    <source>
        <dbReference type="Proteomes" id="UP001174136"/>
    </source>
</evidence>
<organism evidence="1 2">
    <name type="scientific">Merluccius polli</name>
    <name type="common">Benguela hake</name>
    <name type="synonym">Merluccius cadenati</name>
    <dbReference type="NCBI Taxonomy" id="89951"/>
    <lineage>
        <taxon>Eukaryota</taxon>
        <taxon>Metazoa</taxon>
        <taxon>Chordata</taxon>
        <taxon>Craniata</taxon>
        <taxon>Vertebrata</taxon>
        <taxon>Euteleostomi</taxon>
        <taxon>Actinopterygii</taxon>
        <taxon>Neopterygii</taxon>
        <taxon>Teleostei</taxon>
        <taxon>Neoteleostei</taxon>
        <taxon>Acanthomorphata</taxon>
        <taxon>Zeiogadaria</taxon>
        <taxon>Gadariae</taxon>
        <taxon>Gadiformes</taxon>
        <taxon>Gadoidei</taxon>
        <taxon>Merlucciidae</taxon>
        <taxon>Merluccius</taxon>
    </lineage>
</organism>
<name>A0AA47N5G2_MERPO</name>
<dbReference type="AlphaFoldDB" id="A0AA47N5G2"/>
<dbReference type="EMBL" id="JAOPHQ010001135">
    <property type="protein sequence ID" value="KAK0152209.1"/>
    <property type="molecule type" value="Genomic_DNA"/>
</dbReference>
<keyword evidence="2" id="KW-1185">Reference proteome</keyword>
<protein>
    <submittedName>
        <fullName evidence="1">Uncharacterized protein</fullName>
    </submittedName>
</protein>
<dbReference type="Proteomes" id="UP001174136">
    <property type="component" value="Unassembled WGS sequence"/>
</dbReference>
<gene>
    <name evidence="1" type="ORF">N1851_006396</name>
</gene>